<name>A0ABU8TKJ0_9HYPH</name>
<accession>A0ABU8TKJ0</accession>
<reference evidence="2 3" key="1">
    <citation type="submission" date="2024-02" db="EMBL/GenBank/DDBJ databases">
        <title>Roseibium algae sp. nov., isolated from marine alga (Grateloupia sp.), showing potential in myo-inositol conversion.</title>
        <authorList>
            <person name="Wang Y."/>
        </authorList>
    </citation>
    <scope>NUCLEOTIDE SEQUENCE [LARGE SCALE GENOMIC DNA]</scope>
    <source>
        <strain evidence="2 3">H3510</strain>
    </source>
</reference>
<feature type="domain" description="HicB-like antitoxin of toxin-antitoxin system" evidence="1">
    <location>
        <begin position="4"/>
        <end position="124"/>
    </location>
</feature>
<dbReference type="Proteomes" id="UP001385499">
    <property type="component" value="Unassembled WGS sequence"/>
</dbReference>
<organism evidence="2 3">
    <name type="scientific">Roseibium algae</name>
    <dbReference type="NCBI Taxonomy" id="3123038"/>
    <lineage>
        <taxon>Bacteria</taxon>
        <taxon>Pseudomonadati</taxon>
        <taxon>Pseudomonadota</taxon>
        <taxon>Alphaproteobacteria</taxon>
        <taxon>Hyphomicrobiales</taxon>
        <taxon>Stappiaceae</taxon>
        <taxon>Roseibium</taxon>
    </lineage>
</organism>
<dbReference type="InterPro" id="IPR035069">
    <property type="entry name" value="TTHA1013/TTHA0281-like"/>
</dbReference>
<comment type="caution">
    <text evidence="2">The sequence shown here is derived from an EMBL/GenBank/DDBJ whole genome shotgun (WGS) entry which is preliminary data.</text>
</comment>
<evidence type="ECO:0000313" key="2">
    <source>
        <dbReference type="EMBL" id="MEJ8474432.1"/>
    </source>
</evidence>
<dbReference type="EMBL" id="JBAKIA010000005">
    <property type="protein sequence ID" value="MEJ8474432.1"/>
    <property type="molecule type" value="Genomic_DNA"/>
</dbReference>
<proteinExistence type="predicted"/>
<dbReference type="Pfam" id="PF15919">
    <property type="entry name" value="HicB_lk_antitox"/>
    <property type="match status" value="1"/>
</dbReference>
<dbReference type="Gene3D" id="3.30.160.250">
    <property type="match status" value="1"/>
</dbReference>
<dbReference type="RefSeq" id="WP_340274178.1">
    <property type="nucleotide sequence ID" value="NZ_JBAKIA010000005.1"/>
</dbReference>
<keyword evidence="3" id="KW-1185">Reference proteome</keyword>
<sequence>MHVYIGLVHQEGDSAYGIQFPDVPGCFSASDDLDTLVVKASEALALHLEDEDLPHARELAEVRKDPEVLAELAKGAFLILTPLVRLTGRSQRANITIDAGLLSAIDKTATDRGLTRSAYLADLARTDITYG</sequence>
<evidence type="ECO:0000313" key="3">
    <source>
        <dbReference type="Proteomes" id="UP001385499"/>
    </source>
</evidence>
<protein>
    <submittedName>
        <fullName evidence="2">Type II toxin-antitoxin system HicB family antitoxin</fullName>
    </submittedName>
</protein>
<gene>
    <name evidence="2" type="ORF">V6575_10055</name>
</gene>
<dbReference type="InterPro" id="IPR031807">
    <property type="entry name" value="HicB-like"/>
</dbReference>
<evidence type="ECO:0000259" key="1">
    <source>
        <dbReference type="Pfam" id="PF15919"/>
    </source>
</evidence>
<dbReference type="SUPFAM" id="SSF143100">
    <property type="entry name" value="TTHA1013/TTHA0281-like"/>
    <property type="match status" value="1"/>
</dbReference>